<name>A0A942TC17_9BACI</name>
<dbReference type="PROSITE" id="PS50928">
    <property type="entry name" value="ABC_TM1"/>
    <property type="match status" value="1"/>
</dbReference>
<dbReference type="InterPro" id="IPR000515">
    <property type="entry name" value="MetI-like"/>
</dbReference>
<evidence type="ECO:0000256" key="5">
    <source>
        <dbReference type="ARBA" id="ARBA00022989"/>
    </source>
</evidence>
<protein>
    <submittedName>
        <fullName evidence="9">Sugar ABC transporter permease</fullName>
    </submittedName>
</protein>
<evidence type="ECO:0000256" key="7">
    <source>
        <dbReference type="RuleBase" id="RU363032"/>
    </source>
</evidence>
<keyword evidence="5 7" id="KW-1133">Transmembrane helix</keyword>
<keyword evidence="4 7" id="KW-0812">Transmembrane</keyword>
<proteinExistence type="inferred from homology"/>
<feature type="transmembrane region" description="Helical" evidence="7">
    <location>
        <begin position="85"/>
        <end position="104"/>
    </location>
</feature>
<gene>
    <name evidence="9" type="ORF">KHA97_01525</name>
</gene>
<keyword evidence="6 7" id="KW-0472">Membrane</keyword>
<keyword evidence="10" id="KW-1185">Reference proteome</keyword>
<organism evidence="9 10">
    <name type="scientific">Lederbergia citri</name>
    <dbReference type="NCBI Taxonomy" id="2833580"/>
    <lineage>
        <taxon>Bacteria</taxon>
        <taxon>Bacillati</taxon>
        <taxon>Bacillota</taxon>
        <taxon>Bacilli</taxon>
        <taxon>Bacillales</taxon>
        <taxon>Bacillaceae</taxon>
        <taxon>Lederbergia</taxon>
    </lineage>
</organism>
<dbReference type="InterPro" id="IPR051393">
    <property type="entry name" value="ABC_transporter_permease"/>
</dbReference>
<dbReference type="Proteomes" id="UP000681414">
    <property type="component" value="Unassembled WGS sequence"/>
</dbReference>
<dbReference type="GO" id="GO:0005886">
    <property type="term" value="C:plasma membrane"/>
    <property type="evidence" value="ECO:0007669"/>
    <property type="project" value="UniProtKB-SubCell"/>
</dbReference>
<evidence type="ECO:0000256" key="2">
    <source>
        <dbReference type="ARBA" id="ARBA00022448"/>
    </source>
</evidence>
<reference evidence="9 10" key="1">
    <citation type="submission" date="2021-05" db="EMBL/GenBank/DDBJ databases">
        <title>Novel Bacillus species.</title>
        <authorList>
            <person name="Liu G."/>
        </authorList>
    </citation>
    <scope>NUCLEOTIDE SEQUENCE [LARGE SCALE GENOMIC DNA]</scope>
    <source>
        <strain evidence="10">FJAT-49780</strain>
    </source>
</reference>
<dbReference type="CDD" id="cd06261">
    <property type="entry name" value="TM_PBP2"/>
    <property type="match status" value="1"/>
</dbReference>
<evidence type="ECO:0000256" key="1">
    <source>
        <dbReference type="ARBA" id="ARBA00004651"/>
    </source>
</evidence>
<evidence type="ECO:0000256" key="4">
    <source>
        <dbReference type="ARBA" id="ARBA00022692"/>
    </source>
</evidence>
<dbReference type="GO" id="GO:0055085">
    <property type="term" value="P:transmembrane transport"/>
    <property type="evidence" value="ECO:0007669"/>
    <property type="project" value="InterPro"/>
</dbReference>
<dbReference type="InterPro" id="IPR035906">
    <property type="entry name" value="MetI-like_sf"/>
</dbReference>
<dbReference type="AlphaFoldDB" id="A0A942TC17"/>
<accession>A0A942TC17</accession>
<keyword evidence="2 7" id="KW-0813">Transport</keyword>
<evidence type="ECO:0000256" key="3">
    <source>
        <dbReference type="ARBA" id="ARBA00022475"/>
    </source>
</evidence>
<evidence type="ECO:0000313" key="9">
    <source>
        <dbReference type="EMBL" id="MBS4193749.1"/>
    </source>
</evidence>
<comment type="subcellular location">
    <subcellularLocation>
        <location evidence="1 7">Cell membrane</location>
        <topology evidence="1 7">Multi-pass membrane protein</topology>
    </subcellularLocation>
</comment>
<evidence type="ECO:0000313" key="10">
    <source>
        <dbReference type="Proteomes" id="UP000681414"/>
    </source>
</evidence>
<sequence>MSRKYPKVISHKRKQEIMAAYILITPAVFYLLVFLIGPILYAFILSFQDHNLLKPEQAKFIGLKNYFNLFEDPVFRKALYNTFKFSFYVVPLQTVLSLLLAVVANQNIKGRTFFRVSYYLPSITSMVAISAIFMFLFNRNGIANKFLSIFGFDPVSWFADPHYALYLIIILSVWAGVGVNMLIYLAGLQDIPTSVYESSRIDGASAIQQFFYITVPLLKEKTFFVVIIGLIGTLQIFDQAYIISRGSGGPLNSTMTVVLYLYNKAFGENQAGYASAAAFVLFILIFTLTVLQKKFFDEGTPR</sequence>
<dbReference type="Pfam" id="PF00528">
    <property type="entry name" value="BPD_transp_1"/>
    <property type="match status" value="1"/>
</dbReference>
<keyword evidence="3" id="KW-1003">Cell membrane</keyword>
<feature type="domain" description="ABC transmembrane type-1" evidence="8">
    <location>
        <begin position="79"/>
        <end position="292"/>
    </location>
</feature>
<feature type="transmembrane region" description="Helical" evidence="7">
    <location>
        <begin position="21"/>
        <end position="44"/>
    </location>
</feature>
<evidence type="ECO:0000256" key="6">
    <source>
        <dbReference type="ARBA" id="ARBA00023136"/>
    </source>
</evidence>
<evidence type="ECO:0000259" key="8">
    <source>
        <dbReference type="PROSITE" id="PS50928"/>
    </source>
</evidence>
<dbReference type="EMBL" id="JAGYPG010000001">
    <property type="protein sequence ID" value="MBS4193749.1"/>
    <property type="molecule type" value="Genomic_DNA"/>
</dbReference>
<dbReference type="PANTHER" id="PTHR30193:SF37">
    <property type="entry name" value="INNER MEMBRANE ABC TRANSPORTER PERMEASE PROTEIN YCJO"/>
    <property type="match status" value="1"/>
</dbReference>
<feature type="transmembrane region" description="Helical" evidence="7">
    <location>
        <begin position="116"/>
        <end position="137"/>
    </location>
</feature>
<comment type="caution">
    <text evidence="9">The sequence shown here is derived from an EMBL/GenBank/DDBJ whole genome shotgun (WGS) entry which is preliminary data.</text>
</comment>
<feature type="transmembrane region" description="Helical" evidence="7">
    <location>
        <begin position="223"/>
        <end position="243"/>
    </location>
</feature>
<feature type="transmembrane region" description="Helical" evidence="7">
    <location>
        <begin position="271"/>
        <end position="291"/>
    </location>
</feature>
<dbReference type="SUPFAM" id="SSF161098">
    <property type="entry name" value="MetI-like"/>
    <property type="match status" value="1"/>
</dbReference>
<dbReference type="PANTHER" id="PTHR30193">
    <property type="entry name" value="ABC TRANSPORTER PERMEASE PROTEIN"/>
    <property type="match status" value="1"/>
</dbReference>
<dbReference type="Gene3D" id="1.10.3720.10">
    <property type="entry name" value="MetI-like"/>
    <property type="match status" value="1"/>
</dbReference>
<feature type="transmembrane region" description="Helical" evidence="7">
    <location>
        <begin position="163"/>
        <end position="186"/>
    </location>
</feature>
<comment type="similarity">
    <text evidence="7">Belongs to the binding-protein-dependent transport system permease family.</text>
</comment>
<dbReference type="RefSeq" id="WP_213122992.1">
    <property type="nucleotide sequence ID" value="NZ_JAGYPG010000001.1"/>
</dbReference>